<dbReference type="SUPFAM" id="SSF53474">
    <property type="entry name" value="alpha/beta-Hydrolases"/>
    <property type="match status" value="1"/>
</dbReference>
<dbReference type="RefSeq" id="WP_005271780.1">
    <property type="nucleotide sequence ID" value="NZ_ANPE02000199.1"/>
</dbReference>
<proteinExistence type="predicted"/>
<keyword evidence="3" id="KW-1185">Reference proteome</keyword>
<dbReference type="InterPro" id="IPR000073">
    <property type="entry name" value="AB_hydrolase_1"/>
</dbReference>
<comment type="caution">
    <text evidence="2">The sequence shown here is derived from an EMBL/GenBank/DDBJ whole genome shotgun (WGS) entry which is preliminary data.</text>
</comment>
<dbReference type="AlphaFoldDB" id="N1UZ58"/>
<dbReference type="Proteomes" id="UP000010729">
    <property type="component" value="Unassembled WGS sequence"/>
</dbReference>
<sequence length="239" mass="26513">MAPLVAGSDKPRVVFVHGQGRFGAAAWPYQHRLAGQFDCLFLRRHGYAPTAAPLPTDFQADMHIVLENLGGGGHVVAHSRGAISAMMAAVERPELVQSLTLFEPACLSLTADLPATRAHRERLASLYAARAELTDEQYQHEFSRLMFGSQAGPLRTREERRAARRLRLQEAPWTAPLTIVPGLPTLVVTGGWEPLYEEVGEYLATTGATHRHAPGHHRPQDSAEGHRMLLEFLRRHQQQ</sequence>
<protein>
    <recommendedName>
        <fullName evidence="1">AB hydrolase-1 domain-containing protein</fullName>
    </recommendedName>
</protein>
<evidence type="ECO:0000259" key="1">
    <source>
        <dbReference type="Pfam" id="PF12697"/>
    </source>
</evidence>
<organism evidence="2 3">
    <name type="scientific">Arthrobacter crystallopoietes BAB-32</name>
    <dbReference type="NCBI Taxonomy" id="1246476"/>
    <lineage>
        <taxon>Bacteria</taxon>
        <taxon>Bacillati</taxon>
        <taxon>Actinomycetota</taxon>
        <taxon>Actinomycetes</taxon>
        <taxon>Micrococcales</taxon>
        <taxon>Micrococcaceae</taxon>
        <taxon>Crystallibacter</taxon>
    </lineage>
</organism>
<feature type="domain" description="AB hydrolase-1" evidence="1">
    <location>
        <begin position="13"/>
        <end position="222"/>
    </location>
</feature>
<evidence type="ECO:0000313" key="3">
    <source>
        <dbReference type="Proteomes" id="UP000010729"/>
    </source>
</evidence>
<dbReference type="GO" id="GO:0003824">
    <property type="term" value="F:catalytic activity"/>
    <property type="evidence" value="ECO:0007669"/>
    <property type="project" value="UniProtKB-ARBA"/>
</dbReference>
<gene>
    <name evidence="2" type="ORF">D477_016525</name>
</gene>
<dbReference type="Gene3D" id="3.40.50.1820">
    <property type="entry name" value="alpha/beta hydrolase"/>
    <property type="match status" value="1"/>
</dbReference>
<name>N1UZ58_9MICC</name>
<dbReference type="InterPro" id="IPR029058">
    <property type="entry name" value="AB_hydrolase_fold"/>
</dbReference>
<accession>N1UZ58</accession>
<reference evidence="2 3" key="1">
    <citation type="journal article" date="2013" name="Genome Announc.">
        <title>Draft Genome Sequence of Arthrobacter crystallopoietes Strain BAB-32, Revealing Genes for Bioremediation.</title>
        <authorList>
            <person name="Joshi M.N."/>
            <person name="Pandit A.S."/>
            <person name="Sharma A."/>
            <person name="Pandya R.V."/>
            <person name="Desai S.M."/>
            <person name="Saxena A.K."/>
            <person name="Bagatharia S.B."/>
        </authorList>
    </citation>
    <scope>NUCLEOTIDE SEQUENCE [LARGE SCALE GENOMIC DNA]</scope>
    <source>
        <strain evidence="2 3">BAB-32</strain>
    </source>
</reference>
<dbReference type="Pfam" id="PF12697">
    <property type="entry name" value="Abhydrolase_6"/>
    <property type="match status" value="1"/>
</dbReference>
<evidence type="ECO:0000313" key="2">
    <source>
        <dbReference type="EMBL" id="EMY33117.1"/>
    </source>
</evidence>
<dbReference type="EMBL" id="ANPE02000199">
    <property type="protein sequence ID" value="EMY33117.1"/>
    <property type="molecule type" value="Genomic_DNA"/>
</dbReference>